<feature type="domain" description="DUF58" evidence="2">
    <location>
        <begin position="203"/>
        <end position="284"/>
    </location>
</feature>
<dbReference type="RefSeq" id="WP_265381640.1">
    <property type="nucleotide sequence ID" value="NZ_CP110615.1"/>
</dbReference>
<evidence type="ECO:0000259" key="2">
    <source>
        <dbReference type="Pfam" id="PF01882"/>
    </source>
</evidence>
<dbReference type="Pfam" id="PF01882">
    <property type="entry name" value="DUF58"/>
    <property type="match status" value="1"/>
</dbReference>
<keyword evidence="4" id="KW-1185">Reference proteome</keyword>
<proteinExistence type="predicted"/>
<accession>A0ABY6NX22</accession>
<dbReference type="PANTHER" id="PTHR34351">
    <property type="entry name" value="SLR1927 PROTEIN-RELATED"/>
    <property type="match status" value="1"/>
</dbReference>
<sequence>MIGPLRGLTTRGRCLVAAGVAAAVCALVLDERDLLRVAVLLVALPVLTALLLGLARLRLQVSRDVLPRTLSVGAPAEVHLTLHAGGRLPVAGLLLTDTVPTVLGEEPRYAVGALATGTSASVVYGLAPRVRGRHALGPAEVRVADPLGLVELVRRLPGTTTVLVRPRLLELTGLPGSLLDAAETGGAPSGSGATRQDVQDSLVRPYRTGDDLRSVHWRSSARRDELMVRPQEQSRRTGTVVLLDVRGAAHHGLGAHSTLERAICLAASAAAHLARHDRTVRLVTSDGRDLGSGESALDQLALLTPAGGSSLAGAAEVAGHDELLAVLGTLDVAGAQLLVGATATAGPGRAVVLGADGPGATLLRDAGWGVLLATDRTPLPLVWDQLCGARSAVAQPVGGAW</sequence>
<evidence type="ECO:0000313" key="3">
    <source>
        <dbReference type="EMBL" id="UZJ23533.1"/>
    </source>
</evidence>
<keyword evidence="1" id="KW-1133">Transmembrane helix</keyword>
<dbReference type="Proteomes" id="UP001164965">
    <property type="component" value="Chromosome"/>
</dbReference>
<protein>
    <submittedName>
        <fullName evidence="3">DUF58 domain-containing protein</fullName>
    </submittedName>
</protein>
<feature type="transmembrane region" description="Helical" evidence="1">
    <location>
        <begin position="35"/>
        <end position="55"/>
    </location>
</feature>
<feature type="transmembrane region" description="Helical" evidence="1">
    <location>
        <begin position="12"/>
        <end position="29"/>
    </location>
</feature>
<evidence type="ECO:0000313" key="4">
    <source>
        <dbReference type="Proteomes" id="UP001164965"/>
    </source>
</evidence>
<gene>
    <name evidence="3" type="ORF">RHODO2019_09865</name>
</gene>
<dbReference type="EMBL" id="CP110615">
    <property type="protein sequence ID" value="UZJ23533.1"/>
    <property type="molecule type" value="Genomic_DNA"/>
</dbReference>
<dbReference type="PANTHER" id="PTHR34351:SF1">
    <property type="entry name" value="SLR1927 PROTEIN"/>
    <property type="match status" value="1"/>
</dbReference>
<dbReference type="InterPro" id="IPR002881">
    <property type="entry name" value="DUF58"/>
</dbReference>
<name>A0ABY6NX22_9NOCA</name>
<reference evidence="3" key="1">
    <citation type="submission" date="2022-10" db="EMBL/GenBank/DDBJ databases">
        <title>Rhodococcus sp.75.</title>
        <authorList>
            <person name="Sun M."/>
        </authorList>
    </citation>
    <scope>NUCLEOTIDE SEQUENCE</scope>
    <source>
        <strain evidence="3">75</strain>
    </source>
</reference>
<keyword evidence="1" id="KW-0812">Transmembrane</keyword>
<organism evidence="3 4">
    <name type="scientific">Rhodococcus antarcticus</name>
    <dbReference type="NCBI Taxonomy" id="2987751"/>
    <lineage>
        <taxon>Bacteria</taxon>
        <taxon>Bacillati</taxon>
        <taxon>Actinomycetota</taxon>
        <taxon>Actinomycetes</taxon>
        <taxon>Mycobacteriales</taxon>
        <taxon>Nocardiaceae</taxon>
        <taxon>Rhodococcus</taxon>
    </lineage>
</organism>
<keyword evidence="1" id="KW-0472">Membrane</keyword>
<evidence type="ECO:0000256" key="1">
    <source>
        <dbReference type="SAM" id="Phobius"/>
    </source>
</evidence>